<sequence length="70" mass="7142">MFDLRAVVIAASFILASIAVAAADSAQDQPARVTAPATGTPSEARPIRVVLPAPWEPAPASSGTQAMVQK</sequence>
<feature type="chain" id="PRO_5021816723" evidence="1">
    <location>
        <begin position="22"/>
        <end position="70"/>
    </location>
</feature>
<evidence type="ECO:0000256" key="1">
    <source>
        <dbReference type="SAM" id="SignalP"/>
    </source>
</evidence>
<organism evidence="2 3">
    <name type="scientific">Bradyrhizobium stylosanthis</name>
    <dbReference type="NCBI Taxonomy" id="1803665"/>
    <lineage>
        <taxon>Bacteria</taxon>
        <taxon>Pseudomonadati</taxon>
        <taxon>Pseudomonadota</taxon>
        <taxon>Alphaproteobacteria</taxon>
        <taxon>Hyphomicrobiales</taxon>
        <taxon>Nitrobacteraceae</taxon>
        <taxon>Bradyrhizobium</taxon>
    </lineage>
</organism>
<proteinExistence type="predicted"/>
<accession>A0A560E4M0</accession>
<keyword evidence="1" id="KW-0732">Signal</keyword>
<feature type="signal peptide" evidence="1">
    <location>
        <begin position="1"/>
        <end position="21"/>
    </location>
</feature>
<dbReference type="AlphaFoldDB" id="A0A560E4M0"/>
<dbReference type="RefSeq" id="WP_145659383.1">
    <property type="nucleotide sequence ID" value="NZ_VITK01000002.1"/>
</dbReference>
<evidence type="ECO:0000313" key="2">
    <source>
        <dbReference type="EMBL" id="TWB04332.1"/>
    </source>
</evidence>
<dbReference type="Proteomes" id="UP000319949">
    <property type="component" value="Unassembled WGS sequence"/>
</dbReference>
<dbReference type="EMBL" id="VITK01000002">
    <property type="protein sequence ID" value="TWB04332.1"/>
    <property type="molecule type" value="Genomic_DNA"/>
</dbReference>
<reference evidence="2 3" key="1">
    <citation type="submission" date="2019-06" db="EMBL/GenBank/DDBJ databases">
        <title>Genomic Encyclopedia of Type Strains, Phase IV (KMG-V): Genome sequencing to study the core and pangenomes of soil and plant-associated prokaryotes.</title>
        <authorList>
            <person name="Whitman W."/>
        </authorList>
    </citation>
    <scope>NUCLEOTIDE SEQUENCE [LARGE SCALE GENOMIC DNA]</scope>
    <source>
        <strain evidence="2 3">BR 510</strain>
    </source>
</reference>
<name>A0A560E4M0_9BRAD</name>
<evidence type="ECO:0000313" key="3">
    <source>
        <dbReference type="Proteomes" id="UP000319949"/>
    </source>
</evidence>
<comment type="caution">
    <text evidence="2">The sequence shown here is derived from an EMBL/GenBank/DDBJ whole genome shotgun (WGS) entry which is preliminary data.</text>
</comment>
<keyword evidence="3" id="KW-1185">Reference proteome</keyword>
<gene>
    <name evidence="2" type="ORF">FBZ96_102807</name>
</gene>
<protein>
    <submittedName>
        <fullName evidence="2">Uncharacterized protein</fullName>
    </submittedName>
</protein>
<dbReference type="OrthoDB" id="8250321at2"/>